<dbReference type="InterPro" id="IPR056179">
    <property type="entry name" value="DHQS_C"/>
</dbReference>
<dbReference type="InterPro" id="IPR030963">
    <property type="entry name" value="DHQ_synth_fam"/>
</dbReference>
<dbReference type="Proteomes" id="UP000294466">
    <property type="component" value="Chromosome"/>
</dbReference>
<evidence type="ECO:0000256" key="4">
    <source>
        <dbReference type="ARBA" id="ARBA00003485"/>
    </source>
</evidence>
<accession>A0A451CX55</accession>
<name>A0A451CX55_9GAMM</name>
<feature type="binding site" evidence="19">
    <location>
        <begin position="170"/>
        <end position="173"/>
    </location>
    <ligand>
        <name>NAD(+)</name>
        <dbReference type="ChEBI" id="CHEBI:57540"/>
    </ligand>
</feature>
<dbReference type="Gene3D" id="1.20.1090.10">
    <property type="entry name" value="Dehydroquinate synthase-like - alpha domain"/>
    <property type="match status" value="1"/>
</dbReference>
<evidence type="ECO:0000256" key="20">
    <source>
        <dbReference type="SAM" id="Phobius"/>
    </source>
</evidence>
<dbReference type="SUPFAM" id="SSF56796">
    <property type="entry name" value="Dehydroquinate synthase-like"/>
    <property type="match status" value="1"/>
</dbReference>
<dbReference type="GO" id="GO:0009423">
    <property type="term" value="P:chorismate biosynthetic process"/>
    <property type="evidence" value="ECO:0007669"/>
    <property type="project" value="UniProtKB-UniRule"/>
</dbReference>
<comment type="function">
    <text evidence="4 19">Catalyzes the conversion of 3-deoxy-D-arabino-heptulosonate 7-phosphate (DAHP) to dehydroquinate (DHQ).</text>
</comment>
<evidence type="ECO:0000259" key="21">
    <source>
        <dbReference type="Pfam" id="PF01761"/>
    </source>
</evidence>
<dbReference type="NCBIfam" id="TIGR01357">
    <property type="entry name" value="aroB"/>
    <property type="match status" value="1"/>
</dbReference>
<keyword evidence="11 19" id="KW-0028">Amino-acid biosynthesis</keyword>
<dbReference type="PANTHER" id="PTHR43622:SF7">
    <property type="entry name" value="3-DEHYDROQUINATE SYNTHASE, CHLOROPLASTIC"/>
    <property type="match status" value="1"/>
</dbReference>
<dbReference type="GO" id="GO:0000166">
    <property type="term" value="F:nucleotide binding"/>
    <property type="evidence" value="ECO:0007669"/>
    <property type="project" value="UniProtKB-KW"/>
</dbReference>
<evidence type="ECO:0000256" key="16">
    <source>
        <dbReference type="ARBA" id="ARBA00023141"/>
    </source>
</evidence>
<proteinExistence type="inferred from homology"/>
<evidence type="ECO:0000256" key="6">
    <source>
        <dbReference type="ARBA" id="ARBA00004661"/>
    </source>
</evidence>
<keyword evidence="12 19" id="KW-0479">Metal-binding</keyword>
<feature type="binding site" evidence="19">
    <location>
        <begin position="130"/>
        <end position="131"/>
    </location>
    <ligand>
        <name>NAD(+)</name>
        <dbReference type="ChEBI" id="CHEBI:57540"/>
    </ligand>
</feature>
<dbReference type="GO" id="GO:0046872">
    <property type="term" value="F:metal ion binding"/>
    <property type="evidence" value="ECO:0007669"/>
    <property type="project" value="UniProtKB-KW"/>
</dbReference>
<evidence type="ECO:0000256" key="11">
    <source>
        <dbReference type="ARBA" id="ARBA00022605"/>
    </source>
</evidence>
<dbReference type="RefSeq" id="WP_154060939.1">
    <property type="nucleotide sequence ID" value="NZ_LR217692.1"/>
</dbReference>
<dbReference type="Pfam" id="PF01761">
    <property type="entry name" value="DHQ_synthase"/>
    <property type="match status" value="1"/>
</dbReference>
<dbReference type="GO" id="GO:0008652">
    <property type="term" value="P:amino acid biosynthetic process"/>
    <property type="evidence" value="ECO:0007669"/>
    <property type="project" value="UniProtKB-KW"/>
</dbReference>
<dbReference type="GO" id="GO:0009073">
    <property type="term" value="P:aromatic amino acid family biosynthetic process"/>
    <property type="evidence" value="ECO:0007669"/>
    <property type="project" value="UniProtKB-KW"/>
</dbReference>
<evidence type="ECO:0000259" key="22">
    <source>
        <dbReference type="Pfam" id="PF24621"/>
    </source>
</evidence>
<evidence type="ECO:0000256" key="9">
    <source>
        <dbReference type="ARBA" id="ARBA00017684"/>
    </source>
</evidence>
<evidence type="ECO:0000256" key="12">
    <source>
        <dbReference type="ARBA" id="ARBA00022723"/>
    </source>
</evidence>
<dbReference type="EC" id="4.2.3.4" evidence="8 19"/>
<evidence type="ECO:0000256" key="15">
    <source>
        <dbReference type="ARBA" id="ARBA00023027"/>
    </source>
</evidence>
<comment type="subcellular location">
    <subcellularLocation>
        <location evidence="5 19">Cytoplasm</location>
    </subcellularLocation>
</comment>
<dbReference type="HAMAP" id="MF_00110">
    <property type="entry name" value="DHQ_synthase"/>
    <property type="match status" value="1"/>
</dbReference>
<comment type="cofactor">
    <cofactor evidence="19">
        <name>Co(2+)</name>
        <dbReference type="ChEBI" id="CHEBI:48828"/>
    </cofactor>
    <cofactor evidence="19">
        <name>Zn(2+)</name>
        <dbReference type="ChEBI" id="CHEBI:29105"/>
    </cofactor>
    <text evidence="19">Binds 1 divalent metal cation per subunit. Can use either Co(2+) or Zn(2+).</text>
</comment>
<dbReference type="AlphaFoldDB" id="A0A451CX55"/>
<dbReference type="PIRSF" id="PIRSF001455">
    <property type="entry name" value="DHQ_synth"/>
    <property type="match status" value="1"/>
</dbReference>
<feature type="binding site" evidence="19">
    <location>
        <begin position="72"/>
        <end position="77"/>
    </location>
    <ligand>
        <name>NAD(+)</name>
        <dbReference type="ChEBI" id="CHEBI:57540"/>
    </ligand>
</feature>
<reference evidence="23 24" key="1">
    <citation type="submission" date="2019-02" db="EMBL/GenBank/DDBJ databases">
        <authorList>
            <person name="Manzano-Marin A."/>
            <person name="Manzano-Marin A."/>
        </authorList>
    </citation>
    <scope>NUCLEOTIDE SEQUENCE [LARGE SCALE GENOMIC DNA]</scope>
    <source>
        <strain evidence="23 24">BuCisplendens/pseudotsugae</strain>
    </source>
</reference>
<comment type="catalytic activity">
    <reaction evidence="1 19">
        <text>7-phospho-2-dehydro-3-deoxy-D-arabino-heptonate = 3-dehydroquinate + phosphate</text>
        <dbReference type="Rhea" id="RHEA:21968"/>
        <dbReference type="ChEBI" id="CHEBI:32364"/>
        <dbReference type="ChEBI" id="CHEBI:43474"/>
        <dbReference type="ChEBI" id="CHEBI:58394"/>
        <dbReference type="EC" id="4.2.3.4"/>
    </reaction>
</comment>
<evidence type="ECO:0000256" key="14">
    <source>
        <dbReference type="ARBA" id="ARBA00022833"/>
    </source>
</evidence>
<dbReference type="FunFam" id="3.40.50.1970:FF:000007">
    <property type="entry name" value="Pentafunctional AROM polypeptide"/>
    <property type="match status" value="1"/>
</dbReference>
<gene>
    <name evidence="19 23" type="primary">aroB</name>
    <name evidence="23" type="ORF">BUCISPPS3390_363</name>
</gene>
<feature type="transmembrane region" description="Helical" evidence="20">
    <location>
        <begin position="98"/>
        <end position="119"/>
    </location>
</feature>
<sequence length="365" mass="41440">MVDKVHVNLMNSSYDISIGFNILKNFFISTIFLNNTNSVIITNNTIKNVILKNKYYSINKNIKNIPIFSIPDGECYKNLKEVENIISFLLKKLYGRDVILIAIGGGVVGDITGFVASIYQRGVNFFQVPTTLLAQVDASIGGKTGVNHILGKNMIGSFWQPKGVLIDIEFLSTLPREHIISGMAEIIKYAIIFDHEFFIWLEKNCFKILQLQKDTLLYCIKKCCELKALVIEADEKESNLRLFLNLGHSFAHAIEAYIGYGKWLHGEAVSVGIVISAYLSVQLNMLHKDYFSRIKTIFYRIGLPIKGPKGMLPQDYLEFMLRDKKVLSGKIRLILPVSIGKVQLFSSIENTSILRFIKKFQEDKH</sequence>
<keyword evidence="14 19" id="KW-0862">Zinc</keyword>
<feature type="domain" description="3-dehydroquinate synthase C-terminal" evidence="22">
    <location>
        <begin position="182"/>
        <end position="326"/>
    </location>
</feature>
<dbReference type="UniPathway" id="UPA00053">
    <property type="reaction ID" value="UER00085"/>
</dbReference>
<evidence type="ECO:0000313" key="23">
    <source>
        <dbReference type="EMBL" id="VFP77931.1"/>
    </source>
</evidence>
<dbReference type="InterPro" id="IPR050071">
    <property type="entry name" value="Dehydroquinate_synthase"/>
</dbReference>
<dbReference type="Gene3D" id="3.40.50.1970">
    <property type="match status" value="1"/>
</dbReference>
<feature type="binding site" evidence="19">
    <location>
        <position position="248"/>
    </location>
    <ligand>
        <name>Zn(2+)</name>
        <dbReference type="ChEBI" id="CHEBI:29105"/>
    </ligand>
</feature>
<keyword evidence="16 19" id="KW-0057">Aromatic amino acid biosynthesis</keyword>
<feature type="binding site" evidence="19">
    <location>
        <position position="152"/>
    </location>
    <ligand>
        <name>NAD(+)</name>
        <dbReference type="ChEBI" id="CHEBI:57540"/>
    </ligand>
</feature>
<dbReference type="OrthoDB" id="9806583at2"/>
<evidence type="ECO:0000256" key="19">
    <source>
        <dbReference type="HAMAP-Rule" id="MF_00110"/>
    </source>
</evidence>
<evidence type="ECO:0000256" key="5">
    <source>
        <dbReference type="ARBA" id="ARBA00004496"/>
    </source>
</evidence>
<keyword evidence="13 19" id="KW-0547">Nucleotide-binding</keyword>
<keyword evidence="18 19" id="KW-0170">Cobalt</keyword>
<dbReference type="EMBL" id="LR217692">
    <property type="protein sequence ID" value="VFP77931.1"/>
    <property type="molecule type" value="Genomic_DNA"/>
</dbReference>
<evidence type="ECO:0000256" key="10">
    <source>
        <dbReference type="ARBA" id="ARBA00022490"/>
    </source>
</evidence>
<feature type="binding site" evidence="19">
    <location>
        <begin position="106"/>
        <end position="110"/>
    </location>
    <ligand>
        <name>NAD(+)</name>
        <dbReference type="ChEBI" id="CHEBI:57540"/>
    </ligand>
</feature>
<dbReference type="Pfam" id="PF24621">
    <property type="entry name" value="DHQS_C"/>
    <property type="match status" value="1"/>
</dbReference>
<keyword evidence="17 19" id="KW-0456">Lyase</keyword>
<dbReference type="CDD" id="cd08195">
    <property type="entry name" value="DHQS"/>
    <property type="match status" value="1"/>
</dbReference>
<dbReference type="GO" id="GO:0003856">
    <property type="term" value="F:3-dehydroquinate synthase activity"/>
    <property type="evidence" value="ECO:0007669"/>
    <property type="project" value="UniProtKB-UniRule"/>
</dbReference>
<evidence type="ECO:0000256" key="1">
    <source>
        <dbReference type="ARBA" id="ARBA00001393"/>
    </source>
</evidence>
<evidence type="ECO:0000313" key="24">
    <source>
        <dbReference type="Proteomes" id="UP000294466"/>
    </source>
</evidence>
<evidence type="ECO:0000256" key="2">
    <source>
        <dbReference type="ARBA" id="ARBA00001911"/>
    </source>
</evidence>
<comment type="cofactor">
    <cofactor evidence="2 19">
        <name>NAD(+)</name>
        <dbReference type="ChEBI" id="CHEBI:57540"/>
    </cofactor>
</comment>
<evidence type="ECO:0000256" key="17">
    <source>
        <dbReference type="ARBA" id="ARBA00023239"/>
    </source>
</evidence>
<dbReference type="InterPro" id="IPR030960">
    <property type="entry name" value="DHQS/DOIS_N"/>
</dbReference>
<dbReference type="PANTHER" id="PTHR43622">
    <property type="entry name" value="3-DEHYDROQUINATE SYNTHASE"/>
    <property type="match status" value="1"/>
</dbReference>
<dbReference type="GO" id="GO:0005737">
    <property type="term" value="C:cytoplasm"/>
    <property type="evidence" value="ECO:0007669"/>
    <property type="project" value="UniProtKB-SubCell"/>
</dbReference>
<evidence type="ECO:0000256" key="3">
    <source>
        <dbReference type="ARBA" id="ARBA00001947"/>
    </source>
</evidence>
<feature type="binding site" evidence="19">
    <location>
        <position position="185"/>
    </location>
    <ligand>
        <name>Zn(2+)</name>
        <dbReference type="ChEBI" id="CHEBI:29105"/>
    </ligand>
</feature>
<feature type="binding site" evidence="19">
    <location>
        <position position="265"/>
    </location>
    <ligand>
        <name>Zn(2+)</name>
        <dbReference type="ChEBI" id="CHEBI:29105"/>
    </ligand>
</feature>
<organism evidence="23 24">
    <name type="scientific">Buchnera aphidicola</name>
    <name type="common">Cinara cf. splendens/pseudotsugae 3390</name>
    <dbReference type="NCBI Taxonomy" id="2518980"/>
    <lineage>
        <taxon>Bacteria</taxon>
        <taxon>Pseudomonadati</taxon>
        <taxon>Pseudomonadota</taxon>
        <taxon>Gammaproteobacteria</taxon>
        <taxon>Enterobacterales</taxon>
        <taxon>Erwiniaceae</taxon>
        <taxon>Buchnera</taxon>
    </lineage>
</organism>
<evidence type="ECO:0000256" key="8">
    <source>
        <dbReference type="ARBA" id="ARBA00013031"/>
    </source>
</evidence>
<keyword evidence="20" id="KW-0812">Transmembrane</keyword>
<comment type="cofactor">
    <cofactor evidence="3">
        <name>Zn(2+)</name>
        <dbReference type="ChEBI" id="CHEBI:29105"/>
    </cofactor>
</comment>
<keyword evidence="10 19" id="KW-0963">Cytoplasm</keyword>
<evidence type="ECO:0000256" key="7">
    <source>
        <dbReference type="ARBA" id="ARBA00005412"/>
    </source>
</evidence>
<keyword evidence="20" id="KW-1133">Transmembrane helix</keyword>
<comment type="pathway">
    <text evidence="6 19">Metabolic intermediate biosynthesis; chorismate biosynthesis; chorismate from D-erythrose 4-phosphate and phosphoenolpyruvate: step 2/7.</text>
</comment>
<dbReference type="InterPro" id="IPR016037">
    <property type="entry name" value="DHQ_synth_AroB"/>
</dbReference>
<feature type="domain" description="3-dehydroquinate synthase N-terminal" evidence="21">
    <location>
        <begin position="68"/>
        <end position="180"/>
    </location>
</feature>
<feature type="binding site" evidence="19">
    <location>
        <position position="143"/>
    </location>
    <ligand>
        <name>NAD(+)</name>
        <dbReference type="ChEBI" id="CHEBI:57540"/>
    </ligand>
</feature>
<evidence type="ECO:0000256" key="18">
    <source>
        <dbReference type="ARBA" id="ARBA00023285"/>
    </source>
</evidence>
<keyword evidence="15 19" id="KW-0520">NAD</keyword>
<protein>
    <recommendedName>
        <fullName evidence="9 19">3-dehydroquinate synthase</fullName>
        <shortName evidence="19">DHQS</shortName>
        <ecNumber evidence="8 19">4.2.3.4</ecNumber>
    </recommendedName>
</protein>
<keyword evidence="20" id="KW-0472">Membrane</keyword>
<comment type="similarity">
    <text evidence="7 19">Belongs to the sugar phosphate cyclases superfamily. Dehydroquinate synthase family.</text>
</comment>
<evidence type="ECO:0000256" key="13">
    <source>
        <dbReference type="ARBA" id="ARBA00022741"/>
    </source>
</evidence>